<protein>
    <recommendedName>
        <fullName evidence="6">Tyrosine-protein kinase ephrin type A/B receptor-like domain-containing protein</fullName>
    </recommendedName>
</protein>
<dbReference type="PANTHER" id="PTHR46967">
    <property type="entry name" value="INSULIN-LIKE GROWTH FACTOR BINDING PROTEIN,N-TERMINAL"/>
    <property type="match status" value="1"/>
</dbReference>
<feature type="signal peptide" evidence="3">
    <location>
        <begin position="1"/>
        <end position="22"/>
    </location>
</feature>
<feature type="transmembrane region" description="Helical" evidence="2">
    <location>
        <begin position="1104"/>
        <end position="1128"/>
    </location>
</feature>
<dbReference type="GeneID" id="20223232"/>
<sequence length="1919" mass="202413">MGLGVGALLWLVAAGALRRAAAGALSCEAPTWLTVFELNATAGCPGDWRRLAVPSQEGGGGLAHVCGRGLVEDTMMASAVLAEGYVYDAVRGKVVGYGMGSPDSFRPESGRGEATIDDAYVDGVALARWTPGGRVHVATYAAGLSYFQRDFWYEIGGNCVCHAGINLAPDWLGEDYYCDSPMRGPPATCAFGSPWEPDGCRSFDECERANCTGGWANGVWYDDGRASAFWGDEGYLCRGSRYAEQSDFGGRPFGTFLRNLSDFADDPIEARVMAGQPSGVAVFDAATNATVVANGNEEAAVRYLTLEVHGCRAADPAVCGDGVVTAPEECDDGGNATGACSLACTLWIPEPCRTSGTCEAEPEAEPLGEDFPGKEEIGSRVLPAWVPVANVTFDAHFRSLDAAPDAAAAAASGACSHIAPDDVLDACPGTLSKYLANGRYVCAPDPRASPAADAEPSSAFVAGPRNTFVAGFRGRIGAVALGSMDAFLSASWHPSDFSAFECAEASYCPQAPFDFAGALYPNDALDGAPGAGIDGRYVDGVSLTVGCEPRTHVFTLAAGTADGVAASADDGGAVVFNASDPDLAAAVYETCFQRLPSSAACYAGNCACHSGAAIRAAALTGPGGNSSSPFFSVPDFVGDDFLCDGGSGAADGFFYANAWHEKRLFEDGATICGADGALANASTWGGRRPGSFVKALDKLTMEPLEIRVMAGVDTYFENLAIASVELEVCACADGMGARECFAKCEGTWVEDDCPPGRYDDGSTECAECPPGTASSGAGRPKACEACAPGSFAAAPGAAACDLCPAGTFAAGGAAACAVCGAGSFATVPGNRVGEGVVQGAERCEICPPGTESLDNGTTLCFPCTREEETSVVGVCDVCKEGYYRDAAYGSCFPCPDGAACPAGSTIETMAVEAGYYRFYARSPRVYACSHDDADDACAGTRRRNGTAPDPGDTWGAALCRRGAKGPLCKLCRRNRFRATPGSRSAELAEGKIGRSRERCVPCDQSRLMALEISRVVLVVFGWVGVALAVTFALKGYARKWASAVLLQAVYFAITTSRFIVAHKVVMPVPLPEYVQVLEWLTFDAEALRSVVWCHVHKVKYFDYLIFYTLVFPVVLAAGLLGAVARGAARALRARRRAGAKAGGEKRRSFLARTRLGREVRAVLNCWLVVVTVFHSAICRGRRSSIFVLFQCEDPTGSEQKKHSHWDKTYIDRMDHYDRGAGKKNARYLAADWQIRCNSQVYQAYRIYAVLWAFVYAVGLPAVFFVLLRRKRVGRGAQKRIGGVVDDGPLGFLTNTCKPEFWWMEIAAMCGRFMLSGFFLIFCRLHQSLLLSTMVAIVVRTLVIKFRPYASSGIQLIIEALHRATLSIVILAVAIEGELLKRSKDGVAFGSLVFLINASVFVTAYAAFRGERVRAIIAAIARGQPVDAAEFARFRVGHNHKLLDDAVVAKAKEALELAFRGVVTSPADARWAYATTALFPLDAVWNDRVPAASLEHHVPGVYARADAFERKVCAGPPTFGDFEAALDAALGPLARHLPPDAPAEAFARVALRTRPESQETLGPGGTLAAAFAALLAPLFAGADISPAKMAEGASLRRRPSGTLRRQMSERAVDGDDDDDAPAVPRFLDVALLAHDLNMRAQARVEGNARACLDECPALADLASLDFDGALQPALTHGALAAYAAALGRGPLRDRLDVAVCTEVLRELACAAFPAFRAALAALFAGEAYALRCDRATAVKDAARMRVKVAGYQADGGGRWPRAAKLGDALRATVVCDTPGALLAAYGALVDDATFSVRRLKNKLGGLVKPFCLHVNAVFESPGLAPVAVELQLVPKSIHDDQASHLLYDLARCATLAEFLGGGGDGDEGDDGDEDDDGAAKIEGRRVDVELVDDEIAGGAAEDDADEEVVSLFGCGGSSGV</sequence>
<dbReference type="OrthoDB" id="5950997at2759"/>
<dbReference type="SMART" id="SM01411">
    <property type="entry name" value="Ephrin_rec_like"/>
    <property type="match status" value="3"/>
</dbReference>
<feature type="transmembrane region" description="Helical" evidence="2">
    <location>
        <begin position="1386"/>
        <end position="1407"/>
    </location>
</feature>
<dbReference type="Gene3D" id="2.10.50.10">
    <property type="entry name" value="Tumor Necrosis Factor Receptor, subunit A, domain 2"/>
    <property type="match status" value="1"/>
</dbReference>
<feature type="compositionally biased region" description="Acidic residues" evidence="1">
    <location>
        <begin position="1863"/>
        <end position="1875"/>
    </location>
</feature>
<evidence type="ECO:0000256" key="1">
    <source>
        <dbReference type="SAM" id="MobiDB-lite"/>
    </source>
</evidence>
<name>F0XWS0_AURAN</name>
<keyword evidence="5" id="KW-1185">Reference proteome</keyword>
<keyword evidence="2" id="KW-0472">Membrane</keyword>
<dbReference type="Proteomes" id="UP000002729">
    <property type="component" value="Unassembled WGS sequence"/>
</dbReference>
<dbReference type="RefSeq" id="XP_009032538.1">
    <property type="nucleotide sequence ID" value="XM_009034290.1"/>
</dbReference>
<dbReference type="PANTHER" id="PTHR46967:SF1">
    <property type="entry name" value="KERATIN-ASSOCIATED PROTEIN 16-1-LIKE"/>
    <property type="match status" value="1"/>
</dbReference>
<feature type="region of interest" description="Disordered" evidence="1">
    <location>
        <begin position="1862"/>
        <end position="1882"/>
    </location>
</feature>
<keyword evidence="3" id="KW-0732">Signal</keyword>
<gene>
    <name evidence="4" type="ORF">AURANDRAFT_60916</name>
</gene>
<dbReference type="InParanoid" id="F0XWS0"/>
<feature type="transmembrane region" description="Helical" evidence="2">
    <location>
        <begin position="1012"/>
        <end position="1033"/>
    </location>
</feature>
<evidence type="ECO:0008006" key="6">
    <source>
        <dbReference type="Google" id="ProtNLM"/>
    </source>
</evidence>
<accession>F0XWS0</accession>
<feature type="transmembrane region" description="Helical" evidence="2">
    <location>
        <begin position="1040"/>
        <end position="1060"/>
    </location>
</feature>
<feature type="transmembrane region" description="Helical" evidence="2">
    <location>
        <begin position="1327"/>
        <end position="1343"/>
    </location>
</feature>
<evidence type="ECO:0000313" key="4">
    <source>
        <dbReference type="EMBL" id="EGB12918.1"/>
    </source>
</evidence>
<evidence type="ECO:0000256" key="3">
    <source>
        <dbReference type="SAM" id="SignalP"/>
    </source>
</evidence>
<proteinExistence type="predicted"/>
<feature type="region of interest" description="Disordered" evidence="1">
    <location>
        <begin position="1592"/>
        <end position="1618"/>
    </location>
</feature>
<dbReference type="KEGG" id="aaf:AURANDRAFT_60916"/>
<dbReference type="EMBL" id="GL833120">
    <property type="protein sequence ID" value="EGB12918.1"/>
    <property type="molecule type" value="Genomic_DNA"/>
</dbReference>
<keyword evidence="2" id="KW-0812">Transmembrane</keyword>
<feature type="chain" id="PRO_5003264251" description="Tyrosine-protein kinase ephrin type A/B receptor-like domain-containing protein" evidence="3">
    <location>
        <begin position="23"/>
        <end position="1919"/>
    </location>
</feature>
<reference evidence="4 5" key="1">
    <citation type="journal article" date="2011" name="Proc. Natl. Acad. Sci. U.S.A.">
        <title>Niche of harmful alga Aureococcus anophagefferens revealed through ecogenomics.</title>
        <authorList>
            <person name="Gobler C.J."/>
            <person name="Berry D.L."/>
            <person name="Dyhrman S.T."/>
            <person name="Wilhelm S.W."/>
            <person name="Salamov A."/>
            <person name="Lobanov A.V."/>
            <person name="Zhang Y."/>
            <person name="Collier J.L."/>
            <person name="Wurch L.L."/>
            <person name="Kustka A.B."/>
            <person name="Dill B.D."/>
            <person name="Shah M."/>
            <person name="VerBerkmoes N.C."/>
            <person name="Kuo A."/>
            <person name="Terry A."/>
            <person name="Pangilinan J."/>
            <person name="Lindquist E.A."/>
            <person name="Lucas S."/>
            <person name="Paulsen I.T."/>
            <person name="Hattenrath-Lehmann T.K."/>
            <person name="Talmage S.C."/>
            <person name="Walker E.A."/>
            <person name="Koch F."/>
            <person name="Burson A.M."/>
            <person name="Marcoval M.A."/>
            <person name="Tang Y.Z."/>
            <person name="Lecleir G.R."/>
            <person name="Coyne K.J."/>
            <person name="Berg G.M."/>
            <person name="Bertrand E.M."/>
            <person name="Saito M.A."/>
            <person name="Gladyshev V.N."/>
            <person name="Grigoriev I.V."/>
        </authorList>
    </citation>
    <scope>NUCLEOTIDE SEQUENCE [LARGE SCALE GENOMIC DNA]</scope>
    <source>
        <strain evidence="5">CCMP 1984</strain>
    </source>
</reference>
<dbReference type="SUPFAM" id="SSF57184">
    <property type="entry name" value="Growth factor receptor domain"/>
    <property type="match status" value="1"/>
</dbReference>
<organism evidence="5">
    <name type="scientific">Aureococcus anophagefferens</name>
    <name type="common">Harmful bloom alga</name>
    <dbReference type="NCBI Taxonomy" id="44056"/>
    <lineage>
        <taxon>Eukaryota</taxon>
        <taxon>Sar</taxon>
        <taxon>Stramenopiles</taxon>
        <taxon>Ochrophyta</taxon>
        <taxon>Pelagophyceae</taxon>
        <taxon>Pelagomonadales</taxon>
        <taxon>Pelagomonadaceae</taxon>
        <taxon>Aureococcus</taxon>
    </lineage>
</organism>
<dbReference type="eggNOG" id="KOG1217">
    <property type="taxonomic scope" value="Eukaryota"/>
</dbReference>
<feature type="transmembrane region" description="Helical" evidence="2">
    <location>
        <begin position="1246"/>
        <end position="1267"/>
    </location>
</feature>
<evidence type="ECO:0000256" key="2">
    <source>
        <dbReference type="SAM" id="Phobius"/>
    </source>
</evidence>
<dbReference type="InterPro" id="IPR009030">
    <property type="entry name" value="Growth_fac_rcpt_cys_sf"/>
</dbReference>
<feature type="transmembrane region" description="Helical" evidence="2">
    <location>
        <begin position="1300"/>
        <end position="1321"/>
    </location>
</feature>
<keyword evidence="2" id="KW-1133">Transmembrane helix</keyword>
<feature type="transmembrane region" description="Helical" evidence="2">
    <location>
        <begin position="1355"/>
        <end position="1374"/>
    </location>
</feature>
<evidence type="ECO:0000313" key="5">
    <source>
        <dbReference type="Proteomes" id="UP000002729"/>
    </source>
</evidence>